<dbReference type="RefSeq" id="WP_048894876.1">
    <property type="nucleotide sequence ID" value="NZ_FO818640.1"/>
</dbReference>
<reference evidence="1 2" key="1">
    <citation type="submission" date="2014-02" db="EMBL/GenBank/DDBJ databases">
        <authorList>
            <person name="Genoscope - CEA"/>
        </authorList>
    </citation>
    <scope>NUCLEOTIDE SEQUENCE [LARGE SCALE GENOMIC DNA]</scope>
    <source>
        <strain evidence="1 2">PCC 8005</strain>
    </source>
</reference>
<dbReference type="EMBL" id="FO818640">
    <property type="protein sequence ID" value="CDM92497.1"/>
    <property type="molecule type" value="Genomic_DNA"/>
</dbReference>
<name>A0A9P1KAQ8_9CYAN</name>
<gene>
    <name evidence="1" type="ORF">ARTHRO_10170</name>
</gene>
<accession>A0A9P1KAQ8</accession>
<dbReference type="AlphaFoldDB" id="A0A9P1KAQ8"/>
<organism evidence="1 2">
    <name type="scientific">Limnospira indica PCC 8005</name>
    <dbReference type="NCBI Taxonomy" id="376219"/>
    <lineage>
        <taxon>Bacteria</taxon>
        <taxon>Bacillati</taxon>
        <taxon>Cyanobacteriota</taxon>
        <taxon>Cyanophyceae</taxon>
        <taxon>Oscillatoriophycideae</taxon>
        <taxon>Oscillatoriales</taxon>
        <taxon>Sirenicapillariaceae</taxon>
        <taxon>Limnospira</taxon>
    </lineage>
</organism>
<keyword evidence="2" id="KW-1185">Reference proteome</keyword>
<evidence type="ECO:0000313" key="2">
    <source>
        <dbReference type="Proteomes" id="UP000032946"/>
    </source>
</evidence>
<protein>
    <submittedName>
        <fullName evidence="1">Uncharacterized protein</fullName>
    </submittedName>
</protein>
<dbReference type="Proteomes" id="UP000032946">
    <property type="component" value="Chromosome"/>
</dbReference>
<sequence>MSIGYYGKKDDDKFAFCSAVKPGESGIYLEITSAMFVVQSPHLWLIGYGLSGDFQNFNDRSWKFEEQLIAVRFCIAEYSSEYQGKKREYKPTSVELALLHLVESDAMLTNGKMMFTGTVNLGQSATRVAERLLELDNTTDSNDFELAKNKHDLARFILEYSTGLDTFESTVAGYTVQEAIDFVESKTSKKNGSFGGKAKYKTWEERVESTAKILDCEPDFDSLYSKVKKLDADTLIALLELMKLS</sequence>
<evidence type="ECO:0000313" key="1">
    <source>
        <dbReference type="EMBL" id="CDM92497.1"/>
    </source>
</evidence>
<proteinExistence type="predicted"/>